<evidence type="ECO:0000256" key="2">
    <source>
        <dbReference type="RuleBase" id="RU003875"/>
    </source>
</evidence>
<dbReference type="PRINTS" id="PR01346">
    <property type="entry name" value="HELNAPAPROT"/>
</dbReference>
<dbReference type="SUPFAM" id="SSF47240">
    <property type="entry name" value="Ferritin-like"/>
    <property type="match status" value="1"/>
</dbReference>
<reference evidence="4" key="1">
    <citation type="submission" date="2022-08" db="EMBL/GenBank/DDBJ databases">
        <title>Genomic Encyclopedia of Type Strains, Phase V (KMG-V): Genome sequencing to study the core and pangenomes of soil and plant-associated prokaryotes.</title>
        <authorList>
            <person name="Whitman W."/>
        </authorList>
    </citation>
    <scope>NUCLEOTIDE SEQUENCE</scope>
    <source>
        <strain evidence="4">0</strain>
        <strain evidence="6">SP2017</strain>
        <strain evidence="8">SP3002</strain>
        <strain evidence="7">SP3026</strain>
        <strain evidence="5">SP3049</strain>
    </source>
</reference>
<dbReference type="InterPro" id="IPR009078">
    <property type="entry name" value="Ferritin-like_SF"/>
</dbReference>
<dbReference type="PROSITE" id="PS00818">
    <property type="entry name" value="DPS_1"/>
    <property type="match status" value="1"/>
</dbReference>
<evidence type="ECO:0000313" key="6">
    <source>
        <dbReference type="EMBL" id="MCS3952416.1"/>
    </source>
</evidence>
<dbReference type="Gene3D" id="1.20.1260.10">
    <property type="match status" value="1"/>
</dbReference>
<evidence type="ECO:0000259" key="3">
    <source>
        <dbReference type="Pfam" id="PF00210"/>
    </source>
</evidence>
<evidence type="ECO:0000256" key="1">
    <source>
        <dbReference type="ARBA" id="ARBA00009497"/>
    </source>
</evidence>
<gene>
    <name evidence="7" type="ORF">GGP45_001050</name>
    <name evidence="5" type="ORF">GGP61_001668</name>
    <name evidence="4" type="ORF">GGP71_002956</name>
    <name evidence="6" type="ORF">GGP83_002383</name>
    <name evidence="8" type="ORF">GGP99_003266</name>
</gene>
<dbReference type="RefSeq" id="WP_013061649.1">
    <property type="nucleotide sequence ID" value="NZ_CALTRV010000019.1"/>
</dbReference>
<dbReference type="Pfam" id="PF00210">
    <property type="entry name" value="Ferritin"/>
    <property type="match status" value="1"/>
</dbReference>
<dbReference type="EMBL" id="JANUBL010000002">
    <property type="protein sequence ID" value="MCS4120708.1"/>
    <property type="molecule type" value="Genomic_DNA"/>
</dbReference>
<keyword evidence="4" id="KW-0238">DNA-binding</keyword>
<evidence type="ECO:0000313" key="4">
    <source>
        <dbReference type="EMBL" id="MCS3679013.1"/>
    </source>
</evidence>
<dbReference type="InterPro" id="IPR054862">
    <property type="entry name" value="DNA_prot_starvation"/>
</dbReference>
<evidence type="ECO:0000313" key="9">
    <source>
        <dbReference type="Proteomes" id="UP001155027"/>
    </source>
</evidence>
<dbReference type="Proteomes" id="UP001155027">
    <property type="component" value="Unassembled WGS sequence"/>
</dbReference>
<accession>A0A9X2QZV1</accession>
<organism evidence="4 9">
    <name type="scientific">Salinibacter ruber</name>
    <dbReference type="NCBI Taxonomy" id="146919"/>
    <lineage>
        <taxon>Bacteria</taxon>
        <taxon>Pseudomonadati</taxon>
        <taxon>Rhodothermota</taxon>
        <taxon>Rhodothermia</taxon>
        <taxon>Rhodothermales</taxon>
        <taxon>Salinibacteraceae</taxon>
        <taxon>Salinibacter</taxon>
    </lineage>
</organism>
<dbReference type="EMBL" id="JANTZM010000022">
    <property type="protein sequence ID" value="MCS4159276.1"/>
    <property type="molecule type" value="Genomic_DNA"/>
</dbReference>
<dbReference type="CDD" id="cd01043">
    <property type="entry name" value="DPS"/>
    <property type="match status" value="1"/>
</dbReference>
<comment type="caution">
    <text evidence="4">The sequence shown here is derived from an EMBL/GenBank/DDBJ whole genome shotgun (WGS) entry which is preliminary data.</text>
</comment>
<feature type="domain" description="Ferritin/DPS" evidence="3">
    <location>
        <begin position="41"/>
        <end position="180"/>
    </location>
</feature>
<dbReference type="Proteomes" id="UP001155110">
    <property type="component" value="Unassembled WGS sequence"/>
</dbReference>
<dbReference type="Proteomes" id="UP001155144">
    <property type="component" value="Unassembled WGS sequence"/>
</dbReference>
<dbReference type="InterPro" id="IPR023188">
    <property type="entry name" value="DPS_DNA-bd_CS"/>
</dbReference>
<proteinExistence type="inferred from homology"/>
<dbReference type="GO" id="GO:0003677">
    <property type="term" value="F:DNA binding"/>
    <property type="evidence" value="ECO:0007669"/>
    <property type="project" value="UniProtKB-KW"/>
</dbReference>
<dbReference type="InterPro" id="IPR002177">
    <property type="entry name" value="DPS_DNA-bd"/>
</dbReference>
<protein>
    <submittedName>
        <fullName evidence="4">DNA-binding ferritin-like protein</fullName>
    </submittedName>
</protein>
<sequence>MPTTKTQTTDTAHGEPWRPQQMIEDNPIGLDEEVVEQLIPKLDEIQCTFWTLYHQYQKHHWLVEGPQFNDLHLFLEENYEEVHKYLDRVAERITALGGIPTSAPDAQAELSHVEHEPEGTYRVRQMLQHDLDAERTLAEILREVISEAQDLGDPGTERTLKKALTKVEDRAHHLDHFLGEDSLEHGRPNGETA</sequence>
<dbReference type="EMBL" id="JANUAE010000005">
    <property type="protein sequence ID" value="MCS3710064.1"/>
    <property type="molecule type" value="Genomic_DNA"/>
</dbReference>
<dbReference type="GO" id="GO:0008199">
    <property type="term" value="F:ferric iron binding"/>
    <property type="evidence" value="ECO:0007669"/>
    <property type="project" value="InterPro"/>
</dbReference>
<evidence type="ECO:0000313" key="8">
    <source>
        <dbReference type="EMBL" id="MCS4159276.1"/>
    </source>
</evidence>
<dbReference type="AlphaFoldDB" id="A0A9X2QZV1"/>
<dbReference type="PIRSF" id="PIRSF005900">
    <property type="entry name" value="Dps"/>
    <property type="match status" value="1"/>
</dbReference>
<name>A0A9X2QZV1_9BACT</name>
<comment type="similarity">
    <text evidence="1 2">Belongs to the Dps family.</text>
</comment>
<dbReference type="Proteomes" id="UP001155057">
    <property type="component" value="Unassembled WGS sequence"/>
</dbReference>
<dbReference type="PANTHER" id="PTHR42932">
    <property type="entry name" value="GENERAL STRESS PROTEIN 20U"/>
    <property type="match status" value="1"/>
</dbReference>
<dbReference type="Proteomes" id="UP001155010">
    <property type="component" value="Unassembled WGS sequence"/>
</dbReference>
<dbReference type="InterPro" id="IPR008331">
    <property type="entry name" value="Ferritin_DPS_dom"/>
</dbReference>
<dbReference type="PANTHER" id="PTHR42932:SF1">
    <property type="entry name" value="GENERAL STRESS PROTEIN 20U"/>
    <property type="match status" value="1"/>
</dbReference>
<dbReference type="InterPro" id="IPR012347">
    <property type="entry name" value="Ferritin-like"/>
</dbReference>
<dbReference type="EMBL" id="JANUAU010000011">
    <property type="protein sequence ID" value="MCS3679013.1"/>
    <property type="molecule type" value="Genomic_DNA"/>
</dbReference>
<dbReference type="GO" id="GO:0016722">
    <property type="term" value="F:oxidoreductase activity, acting on metal ions"/>
    <property type="evidence" value="ECO:0007669"/>
    <property type="project" value="InterPro"/>
</dbReference>
<evidence type="ECO:0000313" key="5">
    <source>
        <dbReference type="EMBL" id="MCS3710064.1"/>
    </source>
</evidence>
<dbReference type="NCBIfam" id="NF041388">
    <property type="entry name" value="DNAstvprot_Halo"/>
    <property type="match status" value="1"/>
</dbReference>
<dbReference type="PROSITE" id="PS00819">
    <property type="entry name" value="DPS_2"/>
    <property type="match status" value="1"/>
</dbReference>
<evidence type="ECO:0000313" key="7">
    <source>
        <dbReference type="EMBL" id="MCS4120708.1"/>
    </source>
</evidence>
<dbReference type="EMBL" id="JANUBB010000009">
    <property type="protein sequence ID" value="MCS3952416.1"/>
    <property type="molecule type" value="Genomic_DNA"/>
</dbReference>